<name>A0A176YPH0_9BRAD</name>
<dbReference type="Proteomes" id="UP000076959">
    <property type="component" value="Unassembled WGS sequence"/>
</dbReference>
<organism evidence="1 2">
    <name type="scientific">Bradyrhizobium centrolobii</name>
    <dbReference type="NCBI Taxonomy" id="1505087"/>
    <lineage>
        <taxon>Bacteria</taxon>
        <taxon>Pseudomonadati</taxon>
        <taxon>Pseudomonadota</taxon>
        <taxon>Alphaproteobacteria</taxon>
        <taxon>Hyphomicrobiales</taxon>
        <taxon>Nitrobacteraceae</taxon>
        <taxon>Bradyrhizobium</taxon>
    </lineage>
</organism>
<dbReference type="EMBL" id="LUUB01000057">
    <property type="protein sequence ID" value="OAF09191.1"/>
    <property type="molecule type" value="Genomic_DNA"/>
</dbReference>
<gene>
    <name evidence="1" type="ORF">AYJ54_00090</name>
</gene>
<evidence type="ECO:0000313" key="1">
    <source>
        <dbReference type="EMBL" id="OAF09191.1"/>
    </source>
</evidence>
<dbReference type="AlphaFoldDB" id="A0A176YPH0"/>
<proteinExistence type="predicted"/>
<reference evidence="1 2" key="1">
    <citation type="submission" date="2016-03" db="EMBL/GenBank/DDBJ databases">
        <title>Draft Genome Sequence of the Strain BR 10245 (Bradyrhizobium sp.) isolated from nodules of Centrolobium paraense.</title>
        <authorList>
            <person name="Simoes-Araujo J.L.Sr."/>
            <person name="Barauna A.C."/>
            <person name="Silva K."/>
            <person name="Zilli J.E."/>
        </authorList>
    </citation>
    <scope>NUCLEOTIDE SEQUENCE [LARGE SCALE GENOMIC DNA]</scope>
    <source>
        <strain evidence="1 2">BR 10245</strain>
    </source>
</reference>
<evidence type="ECO:0000313" key="2">
    <source>
        <dbReference type="Proteomes" id="UP000076959"/>
    </source>
</evidence>
<comment type="caution">
    <text evidence="1">The sequence shown here is derived from an EMBL/GenBank/DDBJ whole genome shotgun (WGS) entry which is preliminary data.</text>
</comment>
<sequence>MHGKLVADLATESPGFGKLEMMGLAWGLLADKAGLFPDDGRWALLYLRGGSLGKASPTFCVSVHSLTAMRKSHVW</sequence>
<protein>
    <submittedName>
        <fullName evidence="1">Uncharacterized protein</fullName>
    </submittedName>
</protein>
<accession>A0A176YPH0</accession>
<keyword evidence="2" id="KW-1185">Reference proteome</keyword>